<dbReference type="PIRSF" id="PIRSF019254">
    <property type="entry name" value="CFP29"/>
    <property type="match status" value="1"/>
</dbReference>
<reference evidence="5 6" key="1">
    <citation type="submission" date="2016-10" db="EMBL/GenBank/DDBJ databases">
        <authorList>
            <person name="de Groot N.N."/>
        </authorList>
    </citation>
    <scope>NUCLEOTIDE SEQUENCE [LARGE SCALE GENOMIC DNA]</scope>
    <source>
        <strain evidence="5 6">DSM 23310</strain>
    </source>
</reference>
<dbReference type="NCBIfam" id="NF041155">
    <property type="entry name" value="encap_f1"/>
    <property type="match status" value="1"/>
</dbReference>
<dbReference type="EMBL" id="FNNG01000002">
    <property type="protein sequence ID" value="SDW34447.1"/>
    <property type="molecule type" value="Genomic_DNA"/>
</dbReference>
<sequence length="261" mass="30055">MLHRDKAPITNDSWKEIEERLMEVFKTYLSARKVFRVEGPKGWNYNVITEGRLGEIKEDGDLCYANYQVLPLTEVRVEFEMDRWELDNIVRGAKDVDYGSLEEAGRRIALFEENAIYNGLENAHIKGVVESSTWKALDFGKNSKDIMESISKGLIMLKEAYQEGPFSLVVGEEAYKRILSSETSYPFDKRIEELIGHKIVYSHVIDGAILVPFNHEDLELTIGQDLSIGYQGHDTKKVRFFITESFTFRILDPSLIVNYKL</sequence>
<evidence type="ECO:0000256" key="1">
    <source>
        <dbReference type="ARBA" id="ARBA00033738"/>
    </source>
</evidence>
<keyword evidence="6" id="KW-1185">Reference proteome</keyword>
<dbReference type="Proteomes" id="UP000198828">
    <property type="component" value="Unassembled WGS sequence"/>
</dbReference>
<evidence type="ECO:0000256" key="2">
    <source>
        <dbReference type="ARBA" id="ARBA00033743"/>
    </source>
</evidence>
<dbReference type="InterPro" id="IPR051429">
    <property type="entry name" value="Encapsulin_nc"/>
</dbReference>
<dbReference type="Pfam" id="PF04454">
    <property type="entry name" value="Linocin_M18"/>
    <property type="match status" value="1"/>
</dbReference>
<dbReference type="Gene3D" id="3.30.2320.10">
    <property type="entry name" value="hypothetical protein PF0899 domain"/>
    <property type="match status" value="1"/>
</dbReference>
<dbReference type="PANTHER" id="PTHR37165:SF1">
    <property type="entry name" value="TYPE 1 ENCAPSULIN SHELL PROTEIN"/>
    <property type="match status" value="1"/>
</dbReference>
<evidence type="ECO:0000256" key="4">
    <source>
        <dbReference type="ARBA" id="ARBA00050023"/>
    </source>
</evidence>
<dbReference type="GO" id="GO:0140737">
    <property type="term" value="C:encapsulin nanocompartment"/>
    <property type="evidence" value="ECO:0007669"/>
    <property type="project" value="UniProtKB-SubCell"/>
</dbReference>
<organism evidence="5 6">
    <name type="scientific">Tepidimicrobium xylanilyticum</name>
    <dbReference type="NCBI Taxonomy" id="1123352"/>
    <lineage>
        <taxon>Bacteria</taxon>
        <taxon>Bacillati</taxon>
        <taxon>Bacillota</taxon>
        <taxon>Tissierellia</taxon>
        <taxon>Tissierellales</taxon>
        <taxon>Tepidimicrobiaceae</taxon>
        <taxon>Tepidimicrobium</taxon>
    </lineage>
</organism>
<comment type="subcellular location">
    <subcellularLocation>
        <location evidence="1">Encapsulin nanocompartment</location>
    </subcellularLocation>
</comment>
<evidence type="ECO:0000256" key="3">
    <source>
        <dbReference type="ARBA" id="ARBA00033787"/>
    </source>
</evidence>
<dbReference type="OrthoDB" id="2922at2"/>
<proteinExistence type="inferred from homology"/>
<accession>A0A1H2SSE3</accession>
<keyword evidence="3" id="KW-1284">Encapsulin nanocompartment</keyword>
<evidence type="ECO:0000313" key="6">
    <source>
        <dbReference type="Proteomes" id="UP000198828"/>
    </source>
</evidence>
<protein>
    <recommendedName>
        <fullName evidence="4">Type 1 encapsulin shell protein</fullName>
    </recommendedName>
</protein>
<evidence type="ECO:0000313" key="5">
    <source>
        <dbReference type="EMBL" id="SDW34447.1"/>
    </source>
</evidence>
<dbReference type="Gene3D" id="3.30.2400.30">
    <property type="match status" value="1"/>
</dbReference>
<dbReference type="PANTHER" id="PTHR37165">
    <property type="entry name" value="PEPTIDASE U56 FAMILY"/>
    <property type="match status" value="1"/>
</dbReference>
<comment type="similarity">
    <text evidence="2">Belongs to the encapsulin family. Family 1 subfamily.</text>
</comment>
<gene>
    <name evidence="5" type="ORF">SAMN05660923_00527</name>
</gene>
<dbReference type="InterPro" id="IPR007544">
    <property type="entry name" value="ENCAP"/>
</dbReference>
<dbReference type="RefSeq" id="WP_093750601.1">
    <property type="nucleotide sequence ID" value="NZ_BSYN01000002.1"/>
</dbReference>
<dbReference type="AlphaFoldDB" id="A0A1H2SSE3"/>
<name>A0A1H2SSE3_9FIRM</name>